<proteinExistence type="predicted"/>
<sequence length="83" mass="8827">MLDALYAGKPALRVHPVQYQAQNVDAPAGGRVVHGVLVDHGLVAEHQRGDRQLVAGQVLPDDRHRQSGGGHVLLRAGENNAVP</sequence>
<evidence type="ECO:0000256" key="1">
    <source>
        <dbReference type="SAM" id="MobiDB-lite"/>
    </source>
</evidence>
<accession>A0A645ILG8</accession>
<dbReference type="EMBL" id="VSSQ01117418">
    <property type="protein sequence ID" value="MPN51876.1"/>
    <property type="molecule type" value="Genomic_DNA"/>
</dbReference>
<organism evidence="2">
    <name type="scientific">bioreactor metagenome</name>
    <dbReference type="NCBI Taxonomy" id="1076179"/>
    <lineage>
        <taxon>unclassified sequences</taxon>
        <taxon>metagenomes</taxon>
        <taxon>ecological metagenomes</taxon>
    </lineage>
</organism>
<name>A0A645ILG8_9ZZZZ</name>
<dbReference type="AlphaFoldDB" id="A0A645ILG8"/>
<reference evidence="2" key="1">
    <citation type="submission" date="2019-08" db="EMBL/GenBank/DDBJ databases">
        <authorList>
            <person name="Kucharzyk K."/>
            <person name="Murdoch R.W."/>
            <person name="Higgins S."/>
            <person name="Loffler F."/>
        </authorList>
    </citation>
    <scope>NUCLEOTIDE SEQUENCE</scope>
</reference>
<protein>
    <submittedName>
        <fullName evidence="2">Uncharacterized protein</fullName>
    </submittedName>
</protein>
<evidence type="ECO:0000313" key="2">
    <source>
        <dbReference type="EMBL" id="MPN51876.1"/>
    </source>
</evidence>
<comment type="caution">
    <text evidence="2">The sequence shown here is derived from an EMBL/GenBank/DDBJ whole genome shotgun (WGS) entry which is preliminary data.</text>
</comment>
<gene>
    <name evidence="2" type="ORF">SDC9_199526</name>
</gene>
<feature type="region of interest" description="Disordered" evidence="1">
    <location>
        <begin position="61"/>
        <end position="83"/>
    </location>
</feature>